<dbReference type="Pfam" id="PF00353">
    <property type="entry name" value="HemolysinCabind"/>
    <property type="match status" value="1"/>
</dbReference>
<dbReference type="Proteomes" id="UP000297564">
    <property type="component" value="Unassembled WGS sequence"/>
</dbReference>
<dbReference type="InterPro" id="IPR018511">
    <property type="entry name" value="Hemolysin-typ_Ca-bd_CS"/>
</dbReference>
<evidence type="ECO:0000313" key="4">
    <source>
        <dbReference type="EMBL" id="TFZ01468.1"/>
    </source>
</evidence>
<evidence type="ECO:0000259" key="3">
    <source>
        <dbReference type="SMART" id="SM00736"/>
    </source>
</evidence>
<dbReference type="InterPro" id="IPR011049">
    <property type="entry name" value="Serralysin-like_metalloprot_C"/>
</dbReference>
<name>A0A4Z0BTA2_9BURK</name>
<dbReference type="SUPFAM" id="SSF51120">
    <property type="entry name" value="beta-Roll"/>
    <property type="match status" value="1"/>
</dbReference>
<reference evidence="4 5" key="1">
    <citation type="submission" date="2019-03" db="EMBL/GenBank/DDBJ databases">
        <title>Ramlibacter rhizophilus CCTCC AB2015357, whole genome shotgun sequence.</title>
        <authorList>
            <person name="Zhang X."/>
            <person name="Feng G."/>
            <person name="Zhu H."/>
        </authorList>
    </citation>
    <scope>NUCLEOTIDE SEQUENCE [LARGE SCALE GENOMIC DNA]</scope>
    <source>
        <strain evidence="4 5">CCTCC AB2015357</strain>
    </source>
</reference>
<sequence>MLRELCIDQPQVWEPLPVNLAVNSHFNAALTPPPRDPLVLDLDGDGIETTPIDDTPTLFDHNADGILTATGWIAPDDALVVLDLDGNGRIDSGRELFGDNTRLPDGTLARDGFEALAQHDANGDGRIDAADPVYGRLQLWRDVNGDGVSQSGELSALADSGIASINAVGTPHTQALGHGNTQVLSGGFTRTDGGVGGSGTTELSGSLLLASNNFFRTFTDNPELSDSARALPQMRGSGWVRDLREAMSLGTPEAAGLEEAVRAFAESGDRTSQRGELLRNVVDAWAESSGRLNDARFLYPLITEGNIQTTGGLSELADAMAFFQVTFEGMTYMPETGDRQARQVSAESVDFMGRLHVLEVFNGSHFVQVPVNRGAIEQTQVGATNAAGASGGGGAATGRFQFNVTITGPQVAMLEQAWTALSDSVYAALVLQTRLKPYLDAINIVIDEDGVRLDGSAMATMLAERHTTDALAAGGDLVDLVALFRPQLIATGQYQPLMDMLREWAAVDGDALRAMMADYRITVGDSRQGSLLDEVMLGGAANDTLYGEGGSDVLDGGAANDQLFGGNGDDTLSGGAGDDHLVGGAGNDTYVWGAGQGHDTISEQGNWPSPTEADVIALTGLRPWDVKLETDGNQSLILRILETDETLLVQYGLNPSQPYQQVERLQFADGTEMDMAAVREVIARGGLTPPPNTAPVAGTATLPAVSTAAGEVLSLQLPQDLVTDADAGDTLAWRLDRADGSGLPEWLSFDPALLFIEARPGHGDAGEWGLRLQATDRAGASANVELMLWVSSAAEREIATEATPETQQLGATEAPSASGAELATPTASAESVHADWLFA</sequence>
<organism evidence="4 5">
    <name type="scientific">Ramlibacter rhizophilus</name>
    <dbReference type="NCBI Taxonomy" id="1781167"/>
    <lineage>
        <taxon>Bacteria</taxon>
        <taxon>Pseudomonadati</taxon>
        <taxon>Pseudomonadota</taxon>
        <taxon>Betaproteobacteria</taxon>
        <taxon>Burkholderiales</taxon>
        <taxon>Comamonadaceae</taxon>
        <taxon>Ramlibacter</taxon>
    </lineage>
</organism>
<dbReference type="InterPro" id="IPR015919">
    <property type="entry name" value="Cadherin-like_sf"/>
</dbReference>
<evidence type="ECO:0000256" key="2">
    <source>
        <dbReference type="SAM" id="MobiDB-lite"/>
    </source>
</evidence>
<proteinExistence type="predicted"/>
<dbReference type="PROSITE" id="PS00330">
    <property type="entry name" value="HEMOLYSIN_CALCIUM"/>
    <property type="match status" value="2"/>
</dbReference>
<evidence type="ECO:0000256" key="1">
    <source>
        <dbReference type="ARBA" id="ARBA00022837"/>
    </source>
</evidence>
<dbReference type="PANTHER" id="PTHR39431:SF1">
    <property type="entry name" value="FRPA_C-RELATED PROTEIN"/>
    <property type="match status" value="1"/>
</dbReference>
<dbReference type="GO" id="GO:0016020">
    <property type="term" value="C:membrane"/>
    <property type="evidence" value="ECO:0007669"/>
    <property type="project" value="InterPro"/>
</dbReference>
<evidence type="ECO:0000313" key="5">
    <source>
        <dbReference type="Proteomes" id="UP000297564"/>
    </source>
</evidence>
<dbReference type="SUPFAM" id="SSF103647">
    <property type="entry name" value="TSP type-3 repeat"/>
    <property type="match status" value="1"/>
</dbReference>
<dbReference type="Gene3D" id="2.150.10.10">
    <property type="entry name" value="Serralysin-like metalloprotease, C-terminal"/>
    <property type="match status" value="1"/>
</dbReference>
<comment type="caution">
    <text evidence="4">The sequence shown here is derived from an EMBL/GenBank/DDBJ whole genome shotgun (WGS) entry which is preliminary data.</text>
</comment>
<dbReference type="PRINTS" id="PR00313">
    <property type="entry name" value="CABNDNGRPT"/>
</dbReference>
<accession>A0A4Z0BTA2</accession>
<feature type="domain" description="Dystroglycan-type cadherin-like" evidence="3">
    <location>
        <begin position="697"/>
        <end position="797"/>
    </location>
</feature>
<dbReference type="SMART" id="SM00736">
    <property type="entry name" value="CADG"/>
    <property type="match status" value="1"/>
</dbReference>
<dbReference type="InterPro" id="IPR010566">
    <property type="entry name" value="Haemolys_ca-bd"/>
</dbReference>
<feature type="region of interest" description="Disordered" evidence="2">
    <location>
        <begin position="801"/>
        <end position="827"/>
    </location>
</feature>
<keyword evidence="1" id="KW-0106">Calcium</keyword>
<dbReference type="GO" id="GO:0005509">
    <property type="term" value="F:calcium ion binding"/>
    <property type="evidence" value="ECO:0007669"/>
    <property type="project" value="InterPro"/>
</dbReference>
<dbReference type="EMBL" id="SMLL01000003">
    <property type="protein sequence ID" value="TFZ01468.1"/>
    <property type="molecule type" value="Genomic_DNA"/>
</dbReference>
<dbReference type="AlphaFoldDB" id="A0A4Z0BTA2"/>
<dbReference type="InterPro" id="IPR001343">
    <property type="entry name" value="Hemolysn_Ca-bd"/>
</dbReference>
<dbReference type="InterPro" id="IPR028974">
    <property type="entry name" value="TSP_type-3_rpt"/>
</dbReference>
<keyword evidence="5" id="KW-1185">Reference proteome</keyword>
<dbReference type="InterPro" id="IPR013783">
    <property type="entry name" value="Ig-like_fold"/>
</dbReference>
<protein>
    <recommendedName>
        <fullName evidence="3">Dystroglycan-type cadherin-like domain-containing protein</fullName>
    </recommendedName>
</protein>
<dbReference type="Pfam" id="PF06594">
    <property type="entry name" value="HCBP_related"/>
    <property type="match status" value="1"/>
</dbReference>
<dbReference type="OrthoDB" id="8607307at2"/>
<dbReference type="PANTHER" id="PTHR39431">
    <property type="entry name" value="FRPA/C-RELATED PROTEIN"/>
    <property type="match status" value="1"/>
</dbReference>
<dbReference type="InterPro" id="IPR006644">
    <property type="entry name" value="Cadg"/>
</dbReference>
<dbReference type="SUPFAM" id="SSF49313">
    <property type="entry name" value="Cadherin-like"/>
    <property type="match status" value="1"/>
</dbReference>
<dbReference type="RefSeq" id="WP_135284767.1">
    <property type="nucleotide sequence ID" value="NZ_SMLL01000003.1"/>
</dbReference>
<gene>
    <name evidence="4" type="ORF">EZ242_08840</name>
</gene>
<dbReference type="Gene3D" id="2.60.40.10">
    <property type="entry name" value="Immunoglobulins"/>
    <property type="match status" value="1"/>
</dbReference>
<dbReference type="Pfam" id="PF05345">
    <property type="entry name" value="He_PIG"/>
    <property type="match status" value="1"/>
</dbReference>